<feature type="domain" description="DUF6443" evidence="2">
    <location>
        <begin position="39"/>
        <end position="150"/>
    </location>
</feature>
<dbReference type="Gene3D" id="2.180.10.10">
    <property type="entry name" value="RHS repeat-associated core"/>
    <property type="match status" value="1"/>
</dbReference>
<reference evidence="4" key="1">
    <citation type="submission" date="2016-11" db="EMBL/GenBank/DDBJ databases">
        <authorList>
            <person name="Varghese N."/>
            <person name="Submissions S."/>
        </authorList>
    </citation>
    <scope>NUCLEOTIDE SEQUENCE [LARGE SCALE GENOMIC DNA]</scope>
    <source>
        <strain evidence="4">YR203</strain>
    </source>
</reference>
<keyword evidence="1" id="KW-0732">Signal</keyword>
<feature type="non-terminal residue" evidence="3">
    <location>
        <position position="919"/>
    </location>
</feature>
<evidence type="ECO:0000259" key="2">
    <source>
        <dbReference type="Pfam" id="PF20041"/>
    </source>
</evidence>
<dbReference type="Proteomes" id="UP000184108">
    <property type="component" value="Unassembled WGS sequence"/>
</dbReference>
<evidence type="ECO:0000313" key="3">
    <source>
        <dbReference type="EMBL" id="SHF71935.1"/>
    </source>
</evidence>
<evidence type="ECO:0000256" key="1">
    <source>
        <dbReference type="SAM" id="SignalP"/>
    </source>
</evidence>
<name>A0A1M5DYB3_9FLAO</name>
<organism evidence="3 4">
    <name type="scientific">Chryseobacterium vrystaatense</name>
    <dbReference type="NCBI Taxonomy" id="307480"/>
    <lineage>
        <taxon>Bacteria</taxon>
        <taxon>Pseudomonadati</taxon>
        <taxon>Bacteroidota</taxon>
        <taxon>Flavobacteriia</taxon>
        <taxon>Flavobacteriales</taxon>
        <taxon>Weeksellaceae</taxon>
        <taxon>Chryseobacterium group</taxon>
        <taxon>Chryseobacterium</taxon>
    </lineage>
</organism>
<proteinExistence type="predicted"/>
<dbReference type="InterPro" id="IPR045619">
    <property type="entry name" value="DUF6443"/>
</dbReference>
<dbReference type="EMBL" id="FQVE01000003">
    <property type="protein sequence ID" value="SHF71935.1"/>
    <property type="molecule type" value="Genomic_DNA"/>
</dbReference>
<dbReference type="Pfam" id="PF20041">
    <property type="entry name" value="DUF6443"/>
    <property type="match status" value="1"/>
</dbReference>
<protein>
    <submittedName>
        <fullName evidence="3">YD repeat-containing protein</fullName>
    </submittedName>
</protein>
<accession>A0A1M5DYB3</accession>
<evidence type="ECO:0000313" key="4">
    <source>
        <dbReference type="Proteomes" id="UP000184108"/>
    </source>
</evidence>
<sequence>MKKLIIPIGILMMGVMHAQQISPSTTENFVYSKTYLDYNASGQPTKTAETVQYFDGLGRPKQIVNVKASPLGKDVVTHIEYDAFGRQAKDFLPVPQAGTLNGAIVPSSLANATQPDIYGSENIFSEKVFENSPLDRIFAQKQVGNAWSDKPITFSYDTNKVNEVYQYKTSTTWENGATKSGLSLSATETYPAGQLYKNTVKDEDGNQTIEFKNGRGQVILLRKVVNASENADTYYVYNEYNQLAFVVPPLLAKIKSWSQTDQDNLAYEYRYDGRSRLVEKKLPGKGWETMIYDKQDRLVGTQDAELRKKGQWLYTKYDQFGRAAITGLATGSTGTTPGSIRIAEQTIVDGYDSNNVNRLNTAFFERQGMDVYYGNPDTTYPNSSKWVTLLSLNYYDSYPAYSFNPSISDVLGETVLTGTINDGKSTKGLPVMSFVKNIEDDNWTKNYTYYDTKGRAVGTYSINHLGGYTKTESKLDFAGVPQNINTYHLRKPGESGITVKERFVYDHQNRLKEHYHQVDDKPEQLLAENSYNELSQLKNKKVGNNLQSIDYAYNIRGWMTDINKDQMTVPDLGGKLFSYKIKYNQKDGITNPDQTFFSGKDVKAKYNGNIAEVDWRAIESIGANPSLTPKRYGYAYDQLNRLTAGYYQNPQNPYSREHTESLDYDLNGNITKLYRTANTINNITNVIDNLDYVYTSGNQVSKITDTTGNSAGYEGGGGEIRYDLNGNMWKMEDKNISKIQYNYLNLPTRFEYGDMGAMGIYQHVYRADGIKLQKTALRSECGIINCYGVSTVSDYLDGFQYMSSTTSNPGGGGDPEFLRSFAQEASKAMEIQAFSVEEKKTVPPSKTKDLSFFPTGEGFYDYIKDQYIYQYKDHLGNVRISFGRNSAGALEITDANDYYPFGMNHLKTGNAFFGQNTYK</sequence>
<feature type="signal peptide" evidence="1">
    <location>
        <begin position="1"/>
        <end position="18"/>
    </location>
</feature>
<dbReference type="AlphaFoldDB" id="A0A1M5DYB3"/>
<feature type="chain" id="PRO_5012228936" evidence="1">
    <location>
        <begin position="19"/>
        <end position="919"/>
    </location>
</feature>
<gene>
    <name evidence="3" type="ORF">SAMN02787073_2753</name>
</gene>
<dbReference type="RefSeq" id="WP_073174165.1">
    <property type="nucleotide sequence ID" value="NZ_FQVE01000003.1"/>
</dbReference>